<reference evidence="1" key="1">
    <citation type="journal article" date="2020" name="Stud. Mycol.">
        <title>101 Dothideomycetes genomes: a test case for predicting lifestyles and emergence of pathogens.</title>
        <authorList>
            <person name="Haridas S."/>
            <person name="Albert R."/>
            <person name="Binder M."/>
            <person name="Bloem J."/>
            <person name="Labutti K."/>
            <person name="Salamov A."/>
            <person name="Andreopoulos B."/>
            <person name="Baker S."/>
            <person name="Barry K."/>
            <person name="Bills G."/>
            <person name="Bluhm B."/>
            <person name="Cannon C."/>
            <person name="Castanera R."/>
            <person name="Culley D."/>
            <person name="Daum C."/>
            <person name="Ezra D."/>
            <person name="Gonzalez J."/>
            <person name="Henrissat B."/>
            <person name="Kuo A."/>
            <person name="Liang C."/>
            <person name="Lipzen A."/>
            <person name="Lutzoni F."/>
            <person name="Magnuson J."/>
            <person name="Mondo S."/>
            <person name="Nolan M."/>
            <person name="Ohm R."/>
            <person name="Pangilinan J."/>
            <person name="Park H.-J."/>
            <person name="Ramirez L."/>
            <person name="Alfaro M."/>
            <person name="Sun H."/>
            <person name="Tritt A."/>
            <person name="Yoshinaga Y."/>
            <person name="Zwiers L.-H."/>
            <person name="Turgeon B."/>
            <person name="Goodwin S."/>
            <person name="Spatafora J."/>
            <person name="Crous P."/>
            <person name="Grigoriev I."/>
        </authorList>
    </citation>
    <scope>NUCLEOTIDE SEQUENCE</scope>
    <source>
        <strain evidence="1">CBS 207.26</strain>
    </source>
</reference>
<gene>
    <name evidence="1" type="ORF">K469DRAFT_714110</name>
    <name evidence="2" type="ORF">K469DRAFT_718775</name>
</gene>
<keyword evidence="3" id="KW-1185">Reference proteome</keyword>
<dbReference type="EMBL" id="ML994616">
    <property type="protein sequence ID" value="KAF2191753.1"/>
    <property type="molecule type" value="Genomic_DNA"/>
</dbReference>
<accession>A0A6A6DRK0</accession>
<organism evidence="1 3">
    <name type="scientific">Zopfia rhizophila CBS 207.26</name>
    <dbReference type="NCBI Taxonomy" id="1314779"/>
    <lineage>
        <taxon>Eukaryota</taxon>
        <taxon>Fungi</taxon>
        <taxon>Dikarya</taxon>
        <taxon>Ascomycota</taxon>
        <taxon>Pezizomycotina</taxon>
        <taxon>Dothideomycetes</taxon>
        <taxon>Dothideomycetes incertae sedis</taxon>
        <taxon>Zopfiaceae</taxon>
        <taxon>Zopfia</taxon>
    </lineage>
</organism>
<proteinExistence type="predicted"/>
<sequence>MGDKVSSQLVNGLTTSRSSISKITSIMRPRIIVDTTISKARKQVSFKATSNRFDPYRPCSSLHYPAHYPSPPPDFK</sequence>
<dbReference type="AlphaFoldDB" id="A0A6A6DRK0"/>
<name>A0A6A6DRK0_9PEZI</name>
<evidence type="ECO:0000313" key="2">
    <source>
        <dbReference type="EMBL" id="KAF2191753.1"/>
    </source>
</evidence>
<protein>
    <submittedName>
        <fullName evidence="1">Uncharacterized protein</fullName>
    </submittedName>
</protein>
<dbReference type="EMBL" id="ML994655">
    <property type="protein sequence ID" value="KAF2180918.1"/>
    <property type="molecule type" value="Genomic_DNA"/>
</dbReference>
<evidence type="ECO:0000313" key="3">
    <source>
        <dbReference type="Proteomes" id="UP000800200"/>
    </source>
</evidence>
<evidence type="ECO:0000313" key="1">
    <source>
        <dbReference type="EMBL" id="KAF2180918.1"/>
    </source>
</evidence>
<dbReference type="Proteomes" id="UP000800200">
    <property type="component" value="Unassembled WGS sequence"/>
</dbReference>